<evidence type="ECO:0000313" key="4">
    <source>
        <dbReference type="Proteomes" id="UP000011529"/>
    </source>
</evidence>
<proteinExistence type="predicted"/>
<reference evidence="3" key="2">
    <citation type="journal article" date="2013" name="Mar. Genomics">
        <title>Expression of sulfatases in Rhodopirellula baltica and the diversity of sulfatases in the genus Rhodopirellula.</title>
        <authorList>
            <person name="Wegner C.E."/>
            <person name="Richter-Heitmann T."/>
            <person name="Klindworth A."/>
            <person name="Klockow C."/>
            <person name="Richter M."/>
            <person name="Achstetter T."/>
            <person name="Glockner F.O."/>
            <person name="Harder J."/>
        </authorList>
    </citation>
    <scope>NUCLEOTIDE SEQUENCE [LARGE SCALE GENOMIC DNA]</scope>
    <source>
        <strain evidence="3">6C</strain>
    </source>
</reference>
<gene>
    <name evidence="3" type="ORF">RE6C_02712</name>
</gene>
<dbReference type="EMBL" id="ANMO01000120">
    <property type="protein sequence ID" value="EMB16347.1"/>
    <property type="molecule type" value="Genomic_DNA"/>
</dbReference>
<feature type="compositionally biased region" description="Polar residues" evidence="1">
    <location>
        <begin position="81"/>
        <end position="103"/>
    </location>
</feature>
<accession>M2AUF8</accession>
<keyword evidence="2" id="KW-0472">Membrane</keyword>
<dbReference type="PATRIC" id="fig|1263867.3.peg.2897"/>
<keyword evidence="2" id="KW-1133">Transmembrane helix</keyword>
<comment type="caution">
    <text evidence="3">The sequence shown here is derived from an EMBL/GenBank/DDBJ whole genome shotgun (WGS) entry which is preliminary data.</text>
</comment>
<evidence type="ECO:0000313" key="3">
    <source>
        <dbReference type="EMBL" id="EMB16347.1"/>
    </source>
</evidence>
<feature type="region of interest" description="Disordered" evidence="1">
    <location>
        <begin position="81"/>
        <end position="115"/>
    </location>
</feature>
<organism evidence="3 4">
    <name type="scientific">Rhodopirellula europaea 6C</name>
    <dbReference type="NCBI Taxonomy" id="1263867"/>
    <lineage>
        <taxon>Bacteria</taxon>
        <taxon>Pseudomonadati</taxon>
        <taxon>Planctomycetota</taxon>
        <taxon>Planctomycetia</taxon>
        <taxon>Pirellulales</taxon>
        <taxon>Pirellulaceae</taxon>
        <taxon>Rhodopirellula</taxon>
    </lineage>
</organism>
<keyword evidence="2" id="KW-0812">Transmembrane</keyword>
<dbReference type="Proteomes" id="UP000011529">
    <property type="component" value="Unassembled WGS sequence"/>
</dbReference>
<protein>
    <submittedName>
        <fullName evidence="3">Uncharacterized protein</fullName>
    </submittedName>
</protein>
<evidence type="ECO:0000256" key="2">
    <source>
        <dbReference type="SAM" id="Phobius"/>
    </source>
</evidence>
<reference evidence="3" key="1">
    <citation type="submission" date="2012-11" db="EMBL/GenBank/DDBJ databases">
        <title>Permanent draft genomes of Rhodopirellula europaea strain SH398 and 6C.</title>
        <authorList>
            <person name="Richter M."/>
            <person name="Richter-Heitmann T."/>
            <person name="Frank C."/>
            <person name="Harder J."/>
            <person name="Glockner F.O."/>
        </authorList>
    </citation>
    <scope>NUCLEOTIDE SEQUENCE</scope>
    <source>
        <strain evidence="3">6C</strain>
    </source>
</reference>
<dbReference type="AlphaFoldDB" id="M2AUF8"/>
<sequence length="115" mass="12163">MSSVSACFKSQVETNFTSHNKDVPMNAKLSRFVTLTVVAAAISTTGCTGGLPWRKKQVAQQMTAEQYAQQAATNIEYNTSDVDFSQDYTPSPQPSASYTSPPKSASSGGGGSCCH</sequence>
<keyword evidence="4" id="KW-1185">Reference proteome</keyword>
<feature type="transmembrane region" description="Helical" evidence="2">
    <location>
        <begin position="32"/>
        <end position="53"/>
    </location>
</feature>
<evidence type="ECO:0000256" key="1">
    <source>
        <dbReference type="SAM" id="MobiDB-lite"/>
    </source>
</evidence>
<name>M2AUF8_9BACT</name>